<accession>A0A4Y2IE53</accession>
<dbReference type="Proteomes" id="UP000499080">
    <property type="component" value="Unassembled WGS sequence"/>
</dbReference>
<evidence type="ECO:0000313" key="3">
    <source>
        <dbReference type="Proteomes" id="UP000499080"/>
    </source>
</evidence>
<organism evidence="2 3">
    <name type="scientific">Araneus ventricosus</name>
    <name type="common">Orbweaver spider</name>
    <name type="synonym">Epeira ventricosa</name>
    <dbReference type="NCBI Taxonomy" id="182803"/>
    <lineage>
        <taxon>Eukaryota</taxon>
        <taxon>Metazoa</taxon>
        <taxon>Ecdysozoa</taxon>
        <taxon>Arthropoda</taxon>
        <taxon>Chelicerata</taxon>
        <taxon>Arachnida</taxon>
        <taxon>Araneae</taxon>
        <taxon>Araneomorphae</taxon>
        <taxon>Entelegynae</taxon>
        <taxon>Araneoidea</taxon>
        <taxon>Araneidae</taxon>
        <taxon>Araneus</taxon>
    </lineage>
</organism>
<feature type="region of interest" description="Disordered" evidence="1">
    <location>
        <begin position="1"/>
        <end position="22"/>
    </location>
</feature>
<sequence length="109" mass="12302">MPARDSNPCQQDSKQGVLPTSPRKRVLRTAYLNEVFKTKRYIKKFDVCKETNPLPKLWIRISDSESESIIPNPRNQSESDSADSSRIGFGNSFLLVGIGSIFPFEDPDP</sequence>
<evidence type="ECO:0000313" key="2">
    <source>
        <dbReference type="EMBL" id="GBM75935.1"/>
    </source>
</evidence>
<dbReference type="EMBL" id="BGPR01002588">
    <property type="protein sequence ID" value="GBM75935.1"/>
    <property type="molecule type" value="Genomic_DNA"/>
</dbReference>
<proteinExistence type="predicted"/>
<name>A0A4Y2IE53_ARAVE</name>
<evidence type="ECO:0000256" key="1">
    <source>
        <dbReference type="SAM" id="MobiDB-lite"/>
    </source>
</evidence>
<reference evidence="2 3" key="1">
    <citation type="journal article" date="2019" name="Sci. Rep.">
        <title>Orb-weaving spider Araneus ventricosus genome elucidates the spidroin gene catalogue.</title>
        <authorList>
            <person name="Kono N."/>
            <person name="Nakamura H."/>
            <person name="Ohtoshi R."/>
            <person name="Moran D.A.P."/>
            <person name="Shinohara A."/>
            <person name="Yoshida Y."/>
            <person name="Fujiwara M."/>
            <person name="Mori M."/>
            <person name="Tomita M."/>
            <person name="Arakawa K."/>
        </authorList>
    </citation>
    <scope>NUCLEOTIDE SEQUENCE [LARGE SCALE GENOMIC DNA]</scope>
</reference>
<keyword evidence="3" id="KW-1185">Reference proteome</keyword>
<protein>
    <submittedName>
        <fullName evidence="2">Uncharacterized protein</fullName>
    </submittedName>
</protein>
<gene>
    <name evidence="2" type="ORF">AVEN_125343_1</name>
</gene>
<dbReference type="AlphaFoldDB" id="A0A4Y2IE53"/>
<comment type="caution">
    <text evidence="2">The sequence shown here is derived from an EMBL/GenBank/DDBJ whole genome shotgun (WGS) entry which is preliminary data.</text>
</comment>